<dbReference type="SUPFAM" id="SSF53448">
    <property type="entry name" value="Nucleotide-diphospho-sugar transferases"/>
    <property type="match status" value="1"/>
</dbReference>
<evidence type="ECO:0000313" key="2">
    <source>
        <dbReference type="Proteomes" id="UP000296374"/>
    </source>
</evidence>
<dbReference type="EMBL" id="CP038439">
    <property type="protein sequence ID" value="QBX35131.1"/>
    <property type="molecule type" value="Genomic_DNA"/>
</dbReference>
<reference evidence="2" key="1">
    <citation type="submission" date="2019-03" db="EMBL/GenBank/DDBJ databases">
        <authorList>
            <person name="Li J."/>
        </authorList>
    </citation>
    <scope>NUCLEOTIDE SEQUENCE [LARGE SCALE GENOMIC DNA]</scope>
    <source>
        <strain evidence="2">2251</strain>
    </source>
</reference>
<accession>A0A4P7HPE1</accession>
<dbReference type="InterPro" id="IPR029044">
    <property type="entry name" value="Nucleotide-diphossugar_trans"/>
</dbReference>
<gene>
    <name evidence="1" type="ORF">E4191_10755</name>
</gene>
<evidence type="ECO:0000313" key="1">
    <source>
        <dbReference type="EMBL" id="QBX35131.1"/>
    </source>
</evidence>
<dbReference type="PANTHER" id="PTHR34496:SF10">
    <property type="entry name" value="GLCNAC TRANSFERASE"/>
    <property type="match status" value="1"/>
</dbReference>
<dbReference type="Pfam" id="PF11397">
    <property type="entry name" value="GlcNAc"/>
    <property type="match status" value="2"/>
</dbReference>
<dbReference type="PANTHER" id="PTHR34496">
    <property type="entry name" value="GLCNAC TRANSFERASE-RELATED"/>
    <property type="match status" value="1"/>
</dbReference>
<dbReference type="KEGG" id="plia:E4191_10755"/>
<evidence type="ECO:0008006" key="3">
    <source>
        <dbReference type="Google" id="ProtNLM"/>
    </source>
</evidence>
<dbReference type="AlphaFoldDB" id="A0A4P7HPE1"/>
<proteinExistence type="predicted"/>
<organism evidence="1 2">
    <name type="scientific">Paracoccus liaowanqingii</name>
    <dbReference type="NCBI Taxonomy" id="2560053"/>
    <lineage>
        <taxon>Bacteria</taxon>
        <taxon>Pseudomonadati</taxon>
        <taxon>Pseudomonadota</taxon>
        <taxon>Alphaproteobacteria</taxon>
        <taxon>Rhodobacterales</taxon>
        <taxon>Paracoccaceae</taxon>
        <taxon>Paracoccus</taxon>
    </lineage>
</organism>
<dbReference type="RefSeq" id="WP_135313414.1">
    <property type="nucleotide sequence ID" value="NZ_CP038439.1"/>
</dbReference>
<dbReference type="InterPro" id="IPR021067">
    <property type="entry name" value="Glycosyltransferase"/>
</dbReference>
<protein>
    <recommendedName>
        <fullName evidence="3">Glycosyltransferase family 2 protein</fullName>
    </recommendedName>
</protein>
<sequence>MRTIGQWIALKLRTIVGYKRGGGGFLSACAIMRSIYVQIPAYRDEELFPTVVSLLSAAIRPDRLRIGVAWQYGPDEEGLEKDLRRVPGVDIVKIPAAASRGCNWARGLLQARAGDERYTLLLDSHHRFAPGWDEATVDMFEDLRSVDCQKPILSGYLPPYRPESDPAGRVDAIYTMREAERCDGLLFRLVGDAVRDRAAMQKPFPGAFASLHFLFADSVFNREVPADPAIYFFADEVAIGLRAFTHGYDVFQPHRVLGWHQYDRSHRVPHWRDHPGWRRLNRLSLARLRALYSGAACGRHGIGSARSIAAFEARAGFRLIGSGGAVPRPASMLDPRQ</sequence>
<dbReference type="Proteomes" id="UP000296374">
    <property type="component" value="Chromosome"/>
</dbReference>
<name>A0A4P7HPE1_9RHOB</name>